<sequence>MTETKKLSEYYSDIFKVYLNFSPEYRRNLIDLNDMFKWMEEIDLKRDFFHKYEFFILME</sequence>
<name>X1JEI7_9ZZZZ</name>
<gene>
    <name evidence="1" type="ORF">S03H2_71668</name>
</gene>
<protein>
    <submittedName>
        <fullName evidence="1">Uncharacterized protein</fullName>
    </submittedName>
</protein>
<dbReference type="AlphaFoldDB" id="X1JEI7"/>
<proteinExistence type="predicted"/>
<feature type="non-terminal residue" evidence="1">
    <location>
        <position position="59"/>
    </location>
</feature>
<accession>X1JEI7</accession>
<organism evidence="1">
    <name type="scientific">marine sediment metagenome</name>
    <dbReference type="NCBI Taxonomy" id="412755"/>
    <lineage>
        <taxon>unclassified sequences</taxon>
        <taxon>metagenomes</taxon>
        <taxon>ecological metagenomes</taxon>
    </lineage>
</organism>
<evidence type="ECO:0000313" key="1">
    <source>
        <dbReference type="EMBL" id="GAH93106.1"/>
    </source>
</evidence>
<comment type="caution">
    <text evidence="1">The sequence shown here is derived from an EMBL/GenBank/DDBJ whole genome shotgun (WGS) entry which is preliminary data.</text>
</comment>
<reference evidence="1" key="1">
    <citation type="journal article" date="2014" name="Front. Microbiol.">
        <title>High frequency of phylogenetically diverse reductive dehalogenase-homologous genes in deep subseafloor sedimentary metagenomes.</title>
        <authorList>
            <person name="Kawai M."/>
            <person name="Futagami T."/>
            <person name="Toyoda A."/>
            <person name="Takaki Y."/>
            <person name="Nishi S."/>
            <person name="Hori S."/>
            <person name="Arai W."/>
            <person name="Tsubouchi T."/>
            <person name="Morono Y."/>
            <person name="Uchiyama I."/>
            <person name="Ito T."/>
            <person name="Fujiyama A."/>
            <person name="Inagaki F."/>
            <person name="Takami H."/>
        </authorList>
    </citation>
    <scope>NUCLEOTIDE SEQUENCE</scope>
    <source>
        <strain evidence="1">Expedition CK06-06</strain>
    </source>
</reference>
<dbReference type="EMBL" id="BARU01048074">
    <property type="protein sequence ID" value="GAH93106.1"/>
    <property type="molecule type" value="Genomic_DNA"/>
</dbReference>